<dbReference type="Pfam" id="PF12937">
    <property type="entry name" value="F-box-like"/>
    <property type="match status" value="1"/>
</dbReference>
<evidence type="ECO:0000313" key="3">
    <source>
        <dbReference type="EMBL" id="USP77999.1"/>
    </source>
</evidence>
<dbReference type="InterPro" id="IPR001810">
    <property type="entry name" value="F-box_dom"/>
</dbReference>
<dbReference type="EMBL" id="CP089277">
    <property type="protein sequence ID" value="USP77999.1"/>
    <property type="molecule type" value="Genomic_DNA"/>
</dbReference>
<name>A0A9Q8Z8I4_CURCL</name>
<evidence type="ECO:0000256" key="1">
    <source>
        <dbReference type="SAM" id="MobiDB-lite"/>
    </source>
</evidence>
<evidence type="ECO:0000259" key="2">
    <source>
        <dbReference type="PROSITE" id="PS50181"/>
    </source>
</evidence>
<feature type="domain" description="F-box" evidence="2">
    <location>
        <begin position="326"/>
        <end position="372"/>
    </location>
</feature>
<reference evidence="3" key="1">
    <citation type="submission" date="2021-12" db="EMBL/GenBank/DDBJ databases">
        <title>Curvularia clavata genome.</title>
        <authorList>
            <person name="Cao Y."/>
        </authorList>
    </citation>
    <scope>NUCLEOTIDE SEQUENCE</scope>
    <source>
        <strain evidence="3">Yc1106</strain>
    </source>
</reference>
<feature type="compositionally biased region" description="Acidic residues" evidence="1">
    <location>
        <begin position="33"/>
        <end position="50"/>
    </location>
</feature>
<proteinExistence type="predicted"/>
<gene>
    <name evidence="3" type="ORF">yc1106_05273</name>
</gene>
<dbReference type="VEuPathDB" id="FungiDB:yc1106_05273"/>
<feature type="region of interest" description="Disordered" evidence="1">
    <location>
        <begin position="14"/>
        <end position="86"/>
    </location>
</feature>
<dbReference type="SMART" id="SM00256">
    <property type="entry name" value="FBOX"/>
    <property type="match status" value="1"/>
</dbReference>
<dbReference type="OrthoDB" id="9984533at2759"/>
<dbReference type="PROSITE" id="PS50181">
    <property type="entry name" value="FBOX"/>
    <property type="match status" value="1"/>
</dbReference>
<protein>
    <recommendedName>
        <fullName evidence="2">F-box domain-containing protein</fullName>
    </recommendedName>
</protein>
<accession>A0A9Q8Z8I4</accession>
<organism evidence="3 4">
    <name type="scientific">Curvularia clavata</name>
    <dbReference type="NCBI Taxonomy" id="95742"/>
    <lineage>
        <taxon>Eukaryota</taxon>
        <taxon>Fungi</taxon>
        <taxon>Dikarya</taxon>
        <taxon>Ascomycota</taxon>
        <taxon>Pezizomycotina</taxon>
        <taxon>Dothideomycetes</taxon>
        <taxon>Pleosporomycetidae</taxon>
        <taxon>Pleosporales</taxon>
        <taxon>Pleosporineae</taxon>
        <taxon>Pleosporaceae</taxon>
        <taxon>Curvularia</taxon>
    </lineage>
</organism>
<dbReference type="InterPro" id="IPR036047">
    <property type="entry name" value="F-box-like_dom_sf"/>
</dbReference>
<dbReference type="SUPFAM" id="SSF81383">
    <property type="entry name" value="F-box domain"/>
    <property type="match status" value="1"/>
</dbReference>
<evidence type="ECO:0000313" key="4">
    <source>
        <dbReference type="Proteomes" id="UP001056012"/>
    </source>
</evidence>
<dbReference type="Gene3D" id="1.20.1280.50">
    <property type="match status" value="1"/>
</dbReference>
<keyword evidence="4" id="KW-1185">Reference proteome</keyword>
<dbReference type="Proteomes" id="UP001056012">
    <property type="component" value="Chromosome 4"/>
</dbReference>
<dbReference type="AlphaFoldDB" id="A0A9Q8Z8I4"/>
<sequence>MALKLRNERLELKKRKLAGGTGIDENEPYNALEDGEMEDVGNDNEEDTTEQVEAKSSDDEDDDDYSDNGYPDSDSDLSDDSMAYSFNSNDSDLNVATILDVAIPPPPPAEPVPSTGAWSEDDQPAYINEYTGRESAGSKFDAWYEWDSYDPTKIAPDQLRWLGRCRALGFNPNSRGTTKAFYSGRGSYNDYGSFDIDVPGKDPNDPGENLTCFFAYDSNEIPAFPFHEECYKILSRSLGHVDPLKVNKDMMYSVMKQHVEVYGRCLDLNFDMEQEESQFWECWPGEEACVIDPSCNPEYVGLLQKILPATLFDDKSSPVLDNKVRNDPITSIPYDILHQIVDYLPDKDMLSLMKASWHVNKVTRDNAFWRRMLNIRVHPWLWELDSFLKELKPPENFDHKRLFTWLITVTRFEFGYFGPLSGIANRRRIWRTCQELVDSYRDQLKLQDMDRLLEDTTKEEAEDILKNAVSLHTPIVMYPEPKESRFVTTQFLRSWKELTQTPSDLKTYWNEDGNLVGIVLELGSSQRKFGSTEGNEEQTLHIGADDWIRSITVKTCAIDLLNPLSDRSAFSSPMSVRPAGDCAIQGMSIELKSGKTKTLRFGNFKTTNMRDLRVLDSLHLVGLTGQIASNGIISRLGLLQAPHPSSFIESTNHFRYSDIEKRLWTGLAGAMRYDATTCLPIWRHPVYKHHSLIDRSNYGYCQTDIPADMLPHEVLLWAEVPEMYEHVTSINCLQVIEGTTTDCTNTWDTAAILGFIPGKGPHGTPNHIGTMGPVPSQHPNWDNMKDYKELSKELYLNSLTKLKPRDPRFLKEFTIDGKGGEVITEVHLSNDVRNMRLVTNRGRSCLWGEERPNFPSQDQWSVKRAQPGEVIVGLTGCFGKLGGWNRKARMHSHWKLSDLGVITCAPDARI</sequence>